<dbReference type="InParanoid" id="A0A158NKR8"/>
<dbReference type="PANTHER" id="PTHR20905:SF28">
    <property type="entry name" value="GH28833P-RELATED"/>
    <property type="match status" value="1"/>
</dbReference>
<evidence type="ECO:0000313" key="1">
    <source>
        <dbReference type="EnsemblMetazoa" id="XP_012058126.1"/>
    </source>
</evidence>
<reference evidence="1" key="2">
    <citation type="submission" date="2016-04" db="UniProtKB">
        <authorList>
            <consortium name="EnsemblMetazoa"/>
        </authorList>
    </citation>
    <scope>IDENTIFICATION</scope>
</reference>
<reference evidence="2" key="1">
    <citation type="journal article" date="2011" name="PLoS Genet.">
        <title>The genome sequence of the leaf-cutter ant Atta cephalotes reveals insights into its obligate symbiotic lifestyle.</title>
        <authorList>
            <person name="Suen G."/>
            <person name="Teiling C."/>
            <person name="Li L."/>
            <person name="Holt C."/>
            <person name="Abouheif E."/>
            <person name="Bornberg-Bauer E."/>
            <person name="Bouffard P."/>
            <person name="Caldera E.J."/>
            <person name="Cash E."/>
            <person name="Cavanaugh A."/>
            <person name="Denas O."/>
            <person name="Elhaik E."/>
            <person name="Fave M.J."/>
            <person name="Gadau J."/>
            <person name="Gibson J.D."/>
            <person name="Graur D."/>
            <person name="Grubbs K.J."/>
            <person name="Hagen D.E."/>
            <person name="Harkins T.T."/>
            <person name="Helmkampf M."/>
            <person name="Hu H."/>
            <person name="Johnson B.R."/>
            <person name="Kim J."/>
            <person name="Marsh S.E."/>
            <person name="Moeller J.A."/>
            <person name="Munoz-Torres M.C."/>
            <person name="Murphy M.C."/>
            <person name="Naughton M.C."/>
            <person name="Nigam S."/>
            <person name="Overson R."/>
            <person name="Rajakumar R."/>
            <person name="Reese J.T."/>
            <person name="Scott J.J."/>
            <person name="Smith C.R."/>
            <person name="Tao S."/>
            <person name="Tsutsui N.D."/>
            <person name="Viljakainen L."/>
            <person name="Wissler L."/>
            <person name="Yandell M.D."/>
            <person name="Zimmer F."/>
            <person name="Taylor J."/>
            <person name="Slater S.C."/>
            <person name="Clifton S.W."/>
            <person name="Warren W.C."/>
            <person name="Elsik C.G."/>
            <person name="Smith C.D."/>
            <person name="Weinstock G.M."/>
            <person name="Gerardo N.M."/>
            <person name="Currie C.R."/>
        </authorList>
    </citation>
    <scope>NUCLEOTIDE SEQUENCE [LARGE SCALE GENOMIC DNA]</scope>
</reference>
<dbReference type="Proteomes" id="UP000005205">
    <property type="component" value="Unassembled WGS sequence"/>
</dbReference>
<dbReference type="EnsemblMetazoa" id="XM_012202736.1">
    <property type="protein sequence ID" value="XP_012058126.1"/>
    <property type="gene ID" value="LOC105621267"/>
</dbReference>
<dbReference type="AlphaFoldDB" id="A0A158NKR8"/>
<gene>
    <name evidence="1" type="primary">105621267</name>
</gene>
<keyword evidence="2" id="KW-1185">Reference proteome</keyword>
<proteinExistence type="predicted"/>
<name>A0A158NKR8_ATTCE</name>
<evidence type="ECO:0000313" key="2">
    <source>
        <dbReference type="Proteomes" id="UP000005205"/>
    </source>
</evidence>
<dbReference type="STRING" id="12957.A0A158NKR8"/>
<dbReference type="OMA" id="CVCELMF"/>
<evidence type="ECO:0008006" key="3">
    <source>
        <dbReference type="Google" id="ProtNLM"/>
    </source>
</evidence>
<dbReference type="Gene3D" id="3.40.630.30">
    <property type="match status" value="1"/>
</dbReference>
<dbReference type="KEGG" id="acep:105621267"/>
<dbReference type="eggNOG" id="ENOG502S20X">
    <property type="taxonomic scope" value="Eukaryota"/>
</dbReference>
<dbReference type="PANTHER" id="PTHR20905">
    <property type="entry name" value="N-ACETYLTRANSFERASE-RELATED"/>
    <property type="match status" value="1"/>
</dbReference>
<sequence>MSYYRPWGSMENGQIEFESLSDDTLEGALNVIRKSFFLYEKICIAVELNSEPGASKELEQLCLYTAKDGVSMVAIDVTTNEVVGVAFNKIQMSSNSSEKSFFECFSENCRYKSSKALVDFMINVDSRINLFKHYYVNCILEIMFLATLPNYGKRRIGEMLVTSSLELGKELKRGKNVRIPITIQGSNKVMNADAVPTLASAIMTSNYSYQIAKKLHFDQLLEVPYDEYEYNGKKYSERINSQEHRRCVLVAKRLSSM</sequence>
<organism evidence="1 2">
    <name type="scientific">Atta cephalotes</name>
    <name type="common">Leafcutter ant</name>
    <dbReference type="NCBI Taxonomy" id="12957"/>
    <lineage>
        <taxon>Eukaryota</taxon>
        <taxon>Metazoa</taxon>
        <taxon>Ecdysozoa</taxon>
        <taxon>Arthropoda</taxon>
        <taxon>Hexapoda</taxon>
        <taxon>Insecta</taxon>
        <taxon>Pterygota</taxon>
        <taxon>Neoptera</taxon>
        <taxon>Endopterygota</taxon>
        <taxon>Hymenoptera</taxon>
        <taxon>Apocrita</taxon>
        <taxon>Aculeata</taxon>
        <taxon>Formicoidea</taxon>
        <taxon>Formicidae</taxon>
        <taxon>Myrmicinae</taxon>
        <taxon>Atta</taxon>
    </lineage>
</organism>
<dbReference type="GO" id="GO:0008080">
    <property type="term" value="F:N-acetyltransferase activity"/>
    <property type="evidence" value="ECO:0007669"/>
    <property type="project" value="TreeGrafter"/>
</dbReference>
<protein>
    <recommendedName>
        <fullName evidence="3">N-acetyltransferase domain-containing protein</fullName>
    </recommendedName>
</protein>
<dbReference type="OrthoDB" id="8191594at2759"/>
<accession>A0A158NKR8</accession>
<dbReference type="EMBL" id="ADTU01018738">
    <property type="status" value="NOT_ANNOTATED_CDS"/>
    <property type="molecule type" value="Genomic_DNA"/>
</dbReference>